<feature type="transmembrane region" description="Helical" evidence="1">
    <location>
        <begin position="46"/>
        <end position="65"/>
    </location>
</feature>
<protein>
    <submittedName>
        <fullName evidence="2">Uncharacterized protein</fullName>
    </submittedName>
</protein>
<sequence>MEQRMTHHLTSKRKHLRQLLSFAIFFAVVSYPVKHIIEVNVANHLSTWQAVAYLMITIAGMLLGFSLQERLQRFADEFSRALLQNFSEERRIAYLRHTAIIILFLSLLTSLLWTNAALNQFVDLHRGLYVEANLLVYLMGFVIALAWILLLGRFALYGLLFSSTLTFMMIANLLARHSL</sequence>
<feature type="transmembrane region" description="Helical" evidence="1">
    <location>
        <begin position="94"/>
        <end position="114"/>
    </location>
</feature>
<dbReference type="EMBL" id="MPDK01000013">
    <property type="protein sequence ID" value="PWI57395.1"/>
    <property type="molecule type" value="Genomic_DNA"/>
</dbReference>
<proteinExistence type="predicted"/>
<dbReference type="Proteomes" id="UP000245380">
    <property type="component" value="Unassembled WGS sequence"/>
</dbReference>
<keyword evidence="1" id="KW-0472">Membrane</keyword>
<dbReference type="AlphaFoldDB" id="A0A2U3D7Y6"/>
<gene>
    <name evidence="2" type="ORF">BM613_08700</name>
</gene>
<reference evidence="2 3" key="1">
    <citation type="submission" date="2016-11" db="EMBL/GenBank/DDBJ databases">
        <title>Comparative genomics of Acidibacillus ferroxidans species.</title>
        <authorList>
            <person name="Oliveira G."/>
            <person name="Nunes G."/>
            <person name="Oliveira R."/>
            <person name="Araujo F."/>
            <person name="Salim A."/>
            <person name="Scholte L."/>
            <person name="Morais D."/>
            <person name="Nancucheo I."/>
            <person name="Johnson D.B."/>
            <person name="Grail B."/>
            <person name="Bittencourt J."/>
            <person name="Valadares R."/>
        </authorList>
    </citation>
    <scope>NUCLEOTIDE SEQUENCE [LARGE SCALE GENOMIC DNA]</scope>
    <source>
        <strain evidence="2 3">Y002</strain>
    </source>
</reference>
<feature type="transmembrane region" description="Helical" evidence="1">
    <location>
        <begin position="134"/>
        <end position="151"/>
    </location>
</feature>
<evidence type="ECO:0000313" key="2">
    <source>
        <dbReference type="EMBL" id="PWI57395.1"/>
    </source>
</evidence>
<evidence type="ECO:0000256" key="1">
    <source>
        <dbReference type="SAM" id="Phobius"/>
    </source>
</evidence>
<dbReference type="OrthoDB" id="2082272at2"/>
<feature type="transmembrane region" description="Helical" evidence="1">
    <location>
        <begin position="156"/>
        <end position="175"/>
    </location>
</feature>
<keyword evidence="3" id="KW-1185">Reference proteome</keyword>
<accession>A0A2U3D7Y6</accession>
<dbReference type="RefSeq" id="WP_109430801.1">
    <property type="nucleotide sequence ID" value="NZ_MPDK01000013.1"/>
</dbReference>
<name>A0A2U3D7Y6_SULT2</name>
<keyword evidence="1" id="KW-1133">Transmembrane helix</keyword>
<organism evidence="2 3">
    <name type="scientific">Sulfoacidibacillus thermotolerans</name>
    <name type="common">Acidibacillus sulfuroxidans</name>
    <dbReference type="NCBI Taxonomy" id="1765684"/>
    <lineage>
        <taxon>Bacteria</taxon>
        <taxon>Bacillati</taxon>
        <taxon>Bacillota</taxon>
        <taxon>Bacilli</taxon>
        <taxon>Bacillales</taxon>
        <taxon>Alicyclobacillaceae</taxon>
        <taxon>Sulfoacidibacillus</taxon>
    </lineage>
</organism>
<keyword evidence="1" id="KW-0812">Transmembrane</keyword>
<evidence type="ECO:0000313" key="3">
    <source>
        <dbReference type="Proteomes" id="UP000245380"/>
    </source>
</evidence>
<comment type="caution">
    <text evidence="2">The sequence shown here is derived from an EMBL/GenBank/DDBJ whole genome shotgun (WGS) entry which is preliminary data.</text>
</comment>